<keyword evidence="5" id="KW-1185">Reference proteome</keyword>
<accession>A0ABU0W8Z2</accession>
<dbReference type="SMART" id="SM00267">
    <property type="entry name" value="GGDEF"/>
    <property type="match status" value="1"/>
</dbReference>
<dbReference type="PANTHER" id="PTHR44757">
    <property type="entry name" value="DIGUANYLATE CYCLASE DGCP"/>
    <property type="match status" value="1"/>
</dbReference>
<dbReference type="NCBIfam" id="TIGR00254">
    <property type="entry name" value="GGDEF"/>
    <property type="match status" value="1"/>
</dbReference>
<dbReference type="InterPro" id="IPR035965">
    <property type="entry name" value="PAS-like_dom_sf"/>
</dbReference>
<proteinExistence type="predicted"/>
<dbReference type="Gene3D" id="3.30.70.270">
    <property type="match status" value="1"/>
</dbReference>
<dbReference type="SUPFAM" id="SSF141868">
    <property type="entry name" value="EAL domain-like"/>
    <property type="match status" value="1"/>
</dbReference>
<protein>
    <submittedName>
        <fullName evidence="4">EAL domain-containing protein</fullName>
    </submittedName>
</protein>
<organism evidence="4 5">
    <name type="scientific">Natronospira bacteriovora</name>
    <dbReference type="NCBI Taxonomy" id="3069753"/>
    <lineage>
        <taxon>Bacteria</taxon>
        <taxon>Pseudomonadati</taxon>
        <taxon>Pseudomonadota</taxon>
        <taxon>Gammaproteobacteria</taxon>
        <taxon>Natronospirales</taxon>
        <taxon>Natronospiraceae</taxon>
        <taxon>Natronospira</taxon>
    </lineage>
</organism>
<dbReference type="CDD" id="cd01948">
    <property type="entry name" value="EAL"/>
    <property type="match status" value="1"/>
</dbReference>
<evidence type="ECO:0000259" key="3">
    <source>
        <dbReference type="PROSITE" id="PS50887"/>
    </source>
</evidence>
<dbReference type="Gene3D" id="3.20.20.450">
    <property type="entry name" value="EAL domain"/>
    <property type="match status" value="1"/>
</dbReference>
<gene>
    <name evidence="4" type="ORF">RBH19_11495</name>
</gene>
<feature type="domain" description="EAL" evidence="2">
    <location>
        <begin position="491"/>
        <end position="745"/>
    </location>
</feature>
<evidence type="ECO:0000313" key="4">
    <source>
        <dbReference type="EMBL" id="MDQ2070504.1"/>
    </source>
</evidence>
<keyword evidence="1" id="KW-0812">Transmembrane</keyword>
<dbReference type="EMBL" id="JAVDDT010000008">
    <property type="protein sequence ID" value="MDQ2070504.1"/>
    <property type="molecule type" value="Genomic_DNA"/>
</dbReference>
<dbReference type="Proteomes" id="UP001239019">
    <property type="component" value="Unassembled WGS sequence"/>
</dbReference>
<dbReference type="InterPro" id="IPR029787">
    <property type="entry name" value="Nucleotide_cyclase"/>
</dbReference>
<sequence length="754" mass="82282">MRSILRRLAVRQLRNLGLFLVLFFLLALLFLDGSLHLHAASGLEPPLMLGMLAVMTGGLAALALLYRRWRPSPPLRLDELQAMIDLLPAQVCVLDGEGCIVLVNREWQHFAEAAGVPLASVGVGVDYLAVCELGRRQGADGAEPVAQGIRAVMAGSPAPPTLINACHWGARRRWFQVGISGLPGWPGALVVHTEVTDALLGVEAQRLSEAAFANAGEGMAVCDSELRVLRVNEALARLLGREDLPGNPLPLGDLDGEEPILDDQGRWRSDCALTGAGGVPVRAHVSLARVRNADEVDSLVVATVTDLSRFEAYQARIDYLAYHDEITGLPNRRHLEEVLTEAMNPLMKDRRGALVLIGMDRLQPINESLGHAIGDQVLRMAAERLRAFAEARWSLARLAGDEFALWLEGRGAGQVRLPVQSLLRLLSEPLEIAGHQLYMTASAGVACFPDDGDEPETILRAADIALAVAKQKGRNRIQFTQADMNERVEEELFLSQELVNALAMNQLRVAYQPIICLGTLGVAGVEALLRWQHPDLGEVAPDRFIPLAEDTGLIIPIGEWVLREACRQLLAWEEAGQCCPRVSVNLSVAQFRDSNLVSRIVGILAETGIPPGRLCLEVTESTLASDPELAQEVLGSLRRVGISIAVDDFGTGYSSLAYLRQFPLDVLKVDRRFVARIEEDGDDAAITRAVITLARELGLKVVAEGVEKNGQLRLLRQWACSEAQGFLLARPLWGKDIDLSRLLSGLRKRLENHA</sequence>
<dbReference type="InterPro" id="IPR052155">
    <property type="entry name" value="Biofilm_reg_signaling"/>
</dbReference>
<feature type="domain" description="GGDEF" evidence="3">
    <location>
        <begin position="350"/>
        <end position="482"/>
    </location>
</feature>
<dbReference type="SUPFAM" id="SSF55073">
    <property type="entry name" value="Nucleotide cyclase"/>
    <property type="match status" value="1"/>
</dbReference>
<feature type="transmembrane region" description="Helical" evidence="1">
    <location>
        <begin position="49"/>
        <end position="66"/>
    </location>
</feature>
<dbReference type="InterPro" id="IPR000160">
    <property type="entry name" value="GGDEF_dom"/>
</dbReference>
<dbReference type="SMART" id="SM00052">
    <property type="entry name" value="EAL"/>
    <property type="match status" value="1"/>
</dbReference>
<evidence type="ECO:0000256" key="1">
    <source>
        <dbReference type="SAM" id="Phobius"/>
    </source>
</evidence>
<evidence type="ECO:0000313" key="5">
    <source>
        <dbReference type="Proteomes" id="UP001239019"/>
    </source>
</evidence>
<dbReference type="RefSeq" id="WP_306729004.1">
    <property type="nucleotide sequence ID" value="NZ_JAVDDT010000008.1"/>
</dbReference>
<dbReference type="PROSITE" id="PS50883">
    <property type="entry name" value="EAL"/>
    <property type="match status" value="1"/>
</dbReference>
<dbReference type="Pfam" id="PF00563">
    <property type="entry name" value="EAL"/>
    <property type="match status" value="1"/>
</dbReference>
<dbReference type="PANTHER" id="PTHR44757:SF2">
    <property type="entry name" value="BIOFILM ARCHITECTURE MAINTENANCE PROTEIN MBAA"/>
    <property type="match status" value="1"/>
</dbReference>
<dbReference type="InterPro" id="IPR000014">
    <property type="entry name" value="PAS"/>
</dbReference>
<name>A0ABU0W8Z2_9GAMM</name>
<evidence type="ECO:0000259" key="2">
    <source>
        <dbReference type="PROSITE" id="PS50883"/>
    </source>
</evidence>
<dbReference type="Gene3D" id="3.30.450.20">
    <property type="entry name" value="PAS domain"/>
    <property type="match status" value="1"/>
</dbReference>
<dbReference type="Pfam" id="PF13188">
    <property type="entry name" value="PAS_8"/>
    <property type="match status" value="1"/>
</dbReference>
<dbReference type="PROSITE" id="PS50887">
    <property type="entry name" value="GGDEF"/>
    <property type="match status" value="1"/>
</dbReference>
<keyword evidence="1" id="KW-0472">Membrane</keyword>
<dbReference type="CDD" id="cd00130">
    <property type="entry name" value="PAS"/>
    <property type="match status" value="1"/>
</dbReference>
<dbReference type="InterPro" id="IPR035919">
    <property type="entry name" value="EAL_sf"/>
</dbReference>
<dbReference type="CDD" id="cd01949">
    <property type="entry name" value="GGDEF"/>
    <property type="match status" value="1"/>
</dbReference>
<dbReference type="Pfam" id="PF00990">
    <property type="entry name" value="GGDEF"/>
    <property type="match status" value="1"/>
</dbReference>
<dbReference type="SUPFAM" id="SSF55785">
    <property type="entry name" value="PYP-like sensor domain (PAS domain)"/>
    <property type="match status" value="1"/>
</dbReference>
<reference evidence="4 5" key="1">
    <citation type="submission" date="2023-08" db="EMBL/GenBank/DDBJ databases">
        <title>Whole-genome sequencing of halo(alkali)philic microorganisms from hypersaline lakes.</title>
        <authorList>
            <person name="Sorokin D.Y."/>
            <person name="Abbas B."/>
            <person name="Merkel A.Y."/>
        </authorList>
    </citation>
    <scope>NUCLEOTIDE SEQUENCE [LARGE SCALE GENOMIC DNA]</scope>
    <source>
        <strain evidence="4 5">AB-CW4</strain>
    </source>
</reference>
<dbReference type="InterPro" id="IPR043128">
    <property type="entry name" value="Rev_trsase/Diguanyl_cyclase"/>
</dbReference>
<comment type="caution">
    <text evidence="4">The sequence shown here is derived from an EMBL/GenBank/DDBJ whole genome shotgun (WGS) entry which is preliminary data.</text>
</comment>
<keyword evidence="1" id="KW-1133">Transmembrane helix</keyword>
<dbReference type="InterPro" id="IPR001633">
    <property type="entry name" value="EAL_dom"/>
</dbReference>